<dbReference type="HOGENOM" id="CLU_031135_0_0_1"/>
<name>B6H9I5_PENRW</name>
<evidence type="ECO:0000313" key="3">
    <source>
        <dbReference type="Proteomes" id="UP000000724"/>
    </source>
</evidence>
<dbReference type="VEuPathDB" id="FungiDB:PCH_Pc16g05320"/>
<evidence type="ECO:0000256" key="1">
    <source>
        <dbReference type="SAM" id="Phobius"/>
    </source>
</evidence>
<feature type="transmembrane region" description="Helical" evidence="1">
    <location>
        <begin position="221"/>
        <end position="239"/>
    </location>
</feature>
<dbReference type="OrthoDB" id="6407410at2759"/>
<dbReference type="STRING" id="500485.B6H9I5"/>
<organism evidence="2 3">
    <name type="scientific">Penicillium rubens (strain ATCC 28089 / DSM 1075 / NRRL 1951 / Wisconsin 54-1255)</name>
    <name type="common">Penicillium chrysogenum</name>
    <dbReference type="NCBI Taxonomy" id="500485"/>
    <lineage>
        <taxon>Eukaryota</taxon>
        <taxon>Fungi</taxon>
        <taxon>Dikarya</taxon>
        <taxon>Ascomycota</taxon>
        <taxon>Pezizomycotina</taxon>
        <taxon>Eurotiomycetes</taxon>
        <taxon>Eurotiomycetidae</taxon>
        <taxon>Eurotiales</taxon>
        <taxon>Aspergillaceae</taxon>
        <taxon>Penicillium</taxon>
        <taxon>Penicillium chrysogenum species complex</taxon>
    </lineage>
</organism>
<proteinExistence type="predicted"/>
<dbReference type="GeneID" id="8306075"/>
<protein>
    <submittedName>
        <fullName evidence="2">Pc16g05320 protein</fullName>
    </submittedName>
</protein>
<keyword evidence="1" id="KW-0472">Membrane</keyword>
<dbReference type="eggNOG" id="ENOG502QQSQ">
    <property type="taxonomic scope" value="Eukaryota"/>
</dbReference>
<dbReference type="KEGG" id="pcs:N7525_011202"/>
<feature type="transmembrane region" description="Helical" evidence="1">
    <location>
        <begin position="39"/>
        <end position="61"/>
    </location>
</feature>
<dbReference type="Proteomes" id="UP000000724">
    <property type="component" value="Contig Pc00c16"/>
</dbReference>
<accession>B6H9I5</accession>
<feature type="transmembrane region" description="Helical" evidence="1">
    <location>
        <begin position="93"/>
        <end position="112"/>
    </location>
</feature>
<dbReference type="EMBL" id="AM920431">
    <property type="protein sequence ID" value="CAP93202.1"/>
    <property type="molecule type" value="Genomic_DNA"/>
</dbReference>
<dbReference type="BioCyc" id="PCHR:PC16G05320-MONOMER"/>
<keyword evidence="1" id="KW-0812">Transmembrane</keyword>
<keyword evidence="3" id="KW-1185">Reference proteome</keyword>
<gene>
    <name evidence="2" type="ORF">Pc16g05320</name>
    <name evidence="2" type="ORF">PCH_Pc16g05320</name>
</gene>
<dbReference type="AlphaFoldDB" id="B6H9I5"/>
<dbReference type="OMA" id="WSSTISM"/>
<evidence type="ECO:0000313" key="2">
    <source>
        <dbReference type="EMBL" id="CAP93202.1"/>
    </source>
</evidence>
<feature type="transmembrane region" description="Helical" evidence="1">
    <location>
        <begin position="187"/>
        <end position="209"/>
    </location>
</feature>
<dbReference type="PANTHER" id="PTHR35872">
    <property type="entry name" value="INTEGRAL MEMBRANE PROTEIN (AFU_ORTHOLOGUE AFUA_5G07110)"/>
    <property type="match status" value="1"/>
</dbReference>
<dbReference type="PANTHER" id="PTHR35872:SF1">
    <property type="entry name" value="ALPHA-L-RHAMNOSIDASE C"/>
    <property type="match status" value="1"/>
</dbReference>
<reference evidence="2 3" key="1">
    <citation type="journal article" date="2008" name="Nat. Biotechnol.">
        <title>Genome sequencing and analysis of the filamentous fungus Penicillium chrysogenum.</title>
        <authorList>
            <person name="van den Berg M.A."/>
            <person name="Albang R."/>
            <person name="Albermann K."/>
            <person name="Badger J.H."/>
            <person name="Daran J.-M."/>
            <person name="Driessen A.J.M."/>
            <person name="Garcia-Estrada C."/>
            <person name="Fedorova N.D."/>
            <person name="Harris D.M."/>
            <person name="Heijne W.H.M."/>
            <person name="Joardar V.S."/>
            <person name="Kiel J.A.K.W."/>
            <person name="Kovalchuk A."/>
            <person name="Martin J.F."/>
            <person name="Nierman W.C."/>
            <person name="Nijland J.G."/>
            <person name="Pronk J.T."/>
            <person name="Roubos J.A."/>
            <person name="van der Klei I.J."/>
            <person name="van Peij N.N.M.E."/>
            <person name="Veenhuis M."/>
            <person name="von Doehren H."/>
            <person name="Wagner C."/>
            <person name="Wortman J.R."/>
            <person name="Bovenberg R.A.L."/>
        </authorList>
    </citation>
    <scope>NUCLEOTIDE SEQUENCE [LARGE SCALE GENOMIC DNA]</scope>
    <source>
        <strain evidence="3">ATCC 28089 / DSM 1075 / NRRL 1951 / Wisconsin 54-1255</strain>
    </source>
</reference>
<dbReference type="InterPro" id="IPR021369">
    <property type="entry name" value="DUF2985"/>
</dbReference>
<keyword evidence="1" id="KW-1133">Transmembrane helix</keyword>
<dbReference type="Pfam" id="PF11204">
    <property type="entry name" value="DUF2985"/>
    <property type="match status" value="1"/>
</dbReference>
<sequence length="260" mass="30060">MGSQDSLLSTIRHQNHTWEDGKQTENNRLLELRRKVQDFVYTPFGCLITVYVLNVIAWGGMDFLLICNFVPAMCHPTCEDPHSPRLEWIEIDSQILVALLCVPAFALAPLRYRDLYHLLRYRLCRNRGCLRKLAGYNKDWFRVYGDFEAKLDLEDAGVTREITEDYCSGPVAAAPLHLSTSPWKLDFVVWCKALNTAFQATLAGFMWGYKRLDRPPWSSTISMLFAFSCIAMAKITVFLEDRRVRDLEAPETILLWTIQR</sequence>